<dbReference type="Proteomes" id="UP001634007">
    <property type="component" value="Unassembled WGS sequence"/>
</dbReference>
<proteinExistence type="predicted"/>
<feature type="region of interest" description="Disordered" evidence="1">
    <location>
        <begin position="249"/>
        <end position="406"/>
    </location>
</feature>
<evidence type="ECO:0000313" key="4">
    <source>
        <dbReference type="Proteomes" id="UP001634007"/>
    </source>
</evidence>
<sequence length="1686" mass="188992">MAAPGSGFGRDMGPTGPGPGKSATPFGSFRRPSPPRASPSPPPPRSANPTSPPPPPLFGASPVRSPSPRRPGISVGTQLLPPSFDNGYRAPARPYTSSTAFRPNESFPRLGSGQNPLYKYPDKQISQRPSSVTSLVAARNQGSVTAGIARFQDSGRSNLPVTSPERDNLRNSSKYTLTSHFDAQPRSPVGYEDIYDDFRPPYGEGQRTVFPQVTRSPQSIRNKYSPVPQPTQLALPSIRNSYSPQEIPRFEEAQRPATISTGWGNRPKSPSNYANPVPHNDQNGFDNSRRGIPTDIIKVERTKRTRSPPLSPMNDLQESSPLSDDNYNRSSVSLPVSSTKTGMAFSRPDSGVHQNVPSSSDISLEAPPNKQSGFPVPKRTRSPAPSDKDMQQNPPSSPEEIEREMQAKAKRLARFKVELSEPAQRSSIIAEPKFSSVHHDLSMVQERKFIRETFNDVTGDFPPGSFDNGDVESSSNIVGLCPDMCPESERGERERKGDLDQYERLDGDRNQTSKSLAVKKYTRTAEREADLIRPMPVLLKTIDYLLSLLDQPYDNRLLGLYNFLWDRMRAVRMDLRMQHIFDVEAVKMLEQMIRLHVIAMHELCKFTKGEGFSEGFDAHLNIEQMNKTSAELFQLYDDHRKKGISIPTEKEFRGYYALLKLDKHPGYRVEPAELSLDLAKMTPEIRKTPEVLFARDVARACRTGNFIAFFRLARKASYLQACLMHAHFAKLRSQALASLHSGLQSNQGLPVAVVARWLAMEEEDIESLLHYHGFSVREYKEPYMVKEGPFLHGDRDFPTKCSELVHLKKSTSIIKDVLNPDSISSLSKGATKFQLSNDRKHDMKNIQPFEKDRSNYVSDQEMAISETTPSRSIYAPDQDMAISETISSPKKFGHVNISFQSPEVARHVEVDHKISGAGFVPWNFPVVQSSPKAAPINLFAKADHDFRNTPKLVSLSGNELTLLPFSPTSVQQKVLPVELESNGALQSSVSLEDAMCIANEEVPHVHQENGIDEVYVNEDTYINDEDEEVAEAKLKLILRLWKRRSARRKELREQRQLAAADALSSLSLGPPVHWKSDQPNGFHMFDIDQITSERRGKHRQSWSRLNVADVTAFELIKHNPNAKCLCWKIIICSQVESSDSKLPERSFTHQSAVRWLLAKILAAGTEHPDLIFSTPCLSIWRKWVPCQSNMDLICHLSVIEHIGSNNSTTTIEGASAALFLLAESIPLEPQKIRLHQLITSFPVSSRLPLLILVDSRAKPGSEDATCEIINKLGLHDIDRSRVGSLSVIFLVEDKNMEYLDEFFSDRRLREGLQWLASTSPLHSPVHCVETRELVLNHFNSFLERLEKSGSEVGPNQCIIALDEALDQALGEVAAAADTNPSGWPCSEVSLLDEHCKERRIADFYLPSVGWSTSARIEPILSALGKCKFPLFNDDISWLRRGCRVVNELESQRLQLEACLIRYLTQSSNVMGDALARNEVSLLLQKHARLELQDSAYYIVPDWVMIFRRIVNWRLMILRREELSVCYVLEHVAPQTSSSENTLEEDSHAFLEYPSLDEMLEVGCADLSHLPSSSQPQISEPMTGSPIYSTQPQISEPMTGSPIYSRNQTWDTAHVDDLPAAGRANILHDNEPAFVDDGAYRISTLRSNNDTPVNFAKGTDGSEKLNRLLQQCDLLQNVLDEKLSVYF</sequence>
<feature type="compositionally biased region" description="Gly residues" evidence="1">
    <location>
        <begin position="1"/>
        <end position="10"/>
    </location>
</feature>
<feature type="compositionally biased region" description="Polar residues" evidence="1">
    <location>
        <begin position="314"/>
        <end position="341"/>
    </location>
</feature>
<dbReference type="FunFam" id="1.25.40.990:FF:000004">
    <property type="entry name" value="Putative peptidase C48 domain family protein"/>
    <property type="match status" value="1"/>
</dbReference>
<evidence type="ECO:0000313" key="3">
    <source>
        <dbReference type="EMBL" id="KAL3727434.1"/>
    </source>
</evidence>
<reference evidence="3 4" key="1">
    <citation type="submission" date="2024-11" db="EMBL/GenBank/DDBJ databases">
        <title>Chromosome-level genome assembly of Eucalyptus globulus Labill. provides insights into its genome evolution.</title>
        <authorList>
            <person name="Li X."/>
        </authorList>
    </citation>
    <scope>NUCLEOTIDE SEQUENCE [LARGE SCALE GENOMIC DNA]</scope>
    <source>
        <strain evidence="3">CL2024</strain>
        <tissue evidence="3">Fresh tender leaves</tissue>
    </source>
</reference>
<name>A0ABD3JME8_EUCGL</name>
<dbReference type="InterPro" id="IPR000717">
    <property type="entry name" value="PCI_dom"/>
</dbReference>
<dbReference type="EMBL" id="JBJKBG010000008">
    <property type="protein sequence ID" value="KAL3727434.1"/>
    <property type="molecule type" value="Genomic_DNA"/>
</dbReference>
<evidence type="ECO:0000259" key="2">
    <source>
        <dbReference type="PROSITE" id="PS50250"/>
    </source>
</evidence>
<feature type="compositionally biased region" description="Polar residues" evidence="1">
    <location>
        <begin position="257"/>
        <end position="286"/>
    </location>
</feature>
<feature type="compositionally biased region" description="Pro residues" evidence="1">
    <location>
        <begin position="32"/>
        <end position="57"/>
    </location>
</feature>
<feature type="compositionally biased region" description="Polar residues" evidence="1">
    <location>
        <begin position="352"/>
        <end position="362"/>
    </location>
</feature>
<feature type="domain" description="PCI" evidence="2">
    <location>
        <begin position="621"/>
        <end position="809"/>
    </location>
</feature>
<dbReference type="InterPro" id="IPR005062">
    <property type="entry name" value="SAC3/GANP/THP3_conserved"/>
</dbReference>
<dbReference type="PANTHER" id="PTHR12436:SF17">
    <property type="entry name" value="SAC3 FAMILY PROTEIN B"/>
    <property type="match status" value="1"/>
</dbReference>
<dbReference type="Pfam" id="PF03399">
    <property type="entry name" value="SAC3_GANP"/>
    <property type="match status" value="1"/>
</dbReference>
<dbReference type="PROSITE" id="PS50250">
    <property type="entry name" value="PCI"/>
    <property type="match status" value="1"/>
</dbReference>
<comment type="caution">
    <text evidence="3">The sequence shown here is derived from an EMBL/GenBank/DDBJ whole genome shotgun (WGS) entry which is preliminary data.</text>
</comment>
<feature type="compositionally biased region" description="Basic and acidic residues" evidence="1">
    <location>
        <begin position="487"/>
        <end position="506"/>
    </location>
</feature>
<dbReference type="Gene3D" id="1.25.40.990">
    <property type="match status" value="1"/>
</dbReference>
<dbReference type="InterPro" id="IPR045107">
    <property type="entry name" value="SAC3/GANP/THP3"/>
</dbReference>
<feature type="region of interest" description="Disordered" evidence="1">
    <location>
        <begin position="1"/>
        <end position="126"/>
    </location>
</feature>
<keyword evidence="4" id="KW-1185">Reference proteome</keyword>
<feature type="region of interest" description="Disordered" evidence="1">
    <location>
        <begin position="485"/>
        <end position="506"/>
    </location>
</feature>
<organism evidence="3 4">
    <name type="scientific">Eucalyptus globulus</name>
    <name type="common">Tasmanian blue gum</name>
    <dbReference type="NCBI Taxonomy" id="34317"/>
    <lineage>
        <taxon>Eukaryota</taxon>
        <taxon>Viridiplantae</taxon>
        <taxon>Streptophyta</taxon>
        <taxon>Embryophyta</taxon>
        <taxon>Tracheophyta</taxon>
        <taxon>Spermatophyta</taxon>
        <taxon>Magnoliopsida</taxon>
        <taxon>eudicotyledons</taxon>
        <taxon>Gunneridae</taxon>
        <taxon>Pentapetalae</taxon>
        <taxon>rosids</taxon>
        <taxon>malvids</taxon>
        <taxon>Myrtales</taxon>
        <taxon>Myrtaceae</taxon>
        <taxon>Myrtoideae</taxon>
        <taxon>Eucalypteae</taxon>
        <taxon>Eucalyptus</taxon>
    </lineage>
</organism>
<dbReference type="PANTHER" id="PTHR12436">
    <property type="entry name" value="80 KDA MCM3-ASSOCIATED PROTEIN"/>
    <property type="match status" value="1"/>
</dbReference>
<accession>A0ABD3JME8</accession>
<evidence type="ECO:0000256" key="1">
    <source>
        <dbReference type="SAM" id="MobiDB-lite"/>
    </source>
</evidence>
<protein>
    <recommendedName>
        <fullName evidence="2">PCI domain-containing protein</fullName>
    </recommendedName>
</protein>
<gene>
    <name evidence="3" type="ORF">ACJRO7_032203</name>
</gene>